<name>A0A8T9T2F3_9BACT</name>
<proteinExistence type="predicted"/>
<dbReference type="KEGG" id="haei:MUN82_08605"/>
<accession>A0A8T9T2F3</accession>
<dbReference type="Proteomes" id="UP000829925">
    <property type="component" value="Chromosome"/>
</dbReference>
<keyword evidence="1" id="KW-0812">Transmembrane</keyword>
<evidence type="ECO:0000256" key="1">
    <source>
        <dbReference type="SAM" id="Phobius"/>
    </source>
</evidence>
<evidence type="ECO:0000313" key="3">
    <source>
        <dbReference type="Proteomes" id="UP000829925"/>
    </source>
</evidence>
<organism evidence="2 3">
    <name type="scientific">Hymenobacter aerilatus</name>
    <dbReference type="NCBI Taxonomy" id="2932251"/>
    <lineage>
        <taxon>Bacteria</taxon>
        <taxon>Pseudomonadati</taxon>
        <taxon>Bacteroidota</taxon>
        <taxon>Cytophagia</taxon>
        <taxon>Cytophagales</taxon>
        <taxon>Hymenobacteraceae</taxon>
        <taxon>Hymenobacter</taxon>
    </lineage>
</organism>
<sequence length="64" mass="7059">MKHFPSEAKWAICLLSLMGVVTGVIAANDYIKYKELGSAIFPAICFGLAGLGYVITYVKYKKRV</sequence>
<dbReference type="RefSeq" id="WP_245096672.1">
    <property type="nucleotide sequence ID" value="NZ_CP095053.1"/>
</dbReference>
<reference evidence="2 3" key="1">
    <citation type="submission" date="2022-04" db="EMBL/GenBank/DDBJ databases">
        <title>Hymenobacter sp. isolated from the air.</title>
        <authorList>
            <person name="Won M."/>
            <person name="Lee C.-M."/>
            <person name="Woen H.-Y."/>
            <person name="Kwon S.-W."/>
        </authorList>
    </citation>
    <scope>NUCLEOTIDE SEQUENCE [LARGE SCALE GENOMIC DNA]</scope>
    <source>
        <strain evidence="3">5413 J-13</strain>
    </source>
</reference>
<protein>
    <submittedName>
        <fullName evidence="2">Uncharacterized protein</fullName>
    </submittedName>
</protein>
<keyword evidence="1" id="KW-0472">Membrane</keyword>
<dbReference type="EMBL" id="CP095053">
    <property type="protein sequence ID" value="UOR07143.1"/>
    <property type="molecule type" value="Genomic_DNA"/>
</dbReference>
<keyword evidence="1" id="KW-1133">Transmembrane helix</keyword>
<dbReference type="AlphaFoldDB" id="A0A8T9T2F3"/>
<keyword evidence="3" id="KW-1185">Reference proteome</keyword>
<feature type="transmembrane region" description="Helical" evidence="1">
    <location>
        <begin position="36"/>
        <end position="58"/>
    </location>
</feature>
<gene>
    <name evidence="2" type="ORF">MUN82_08605</name>
</gene>
<evidence type="ECO:0000313" key="2">
    <source>
        <dbReference type="EMBL" id="UOR07143.1"/>
    </source>
</evidence>